<dbReference type="PANTHER" id="PTHR30283:SF4">
    <property type="entry name" value="PEROXIDE STRESS RESISTANCE PROTEIN YAAA"/>
    <property type="match status" value="1"/>
</dbReference>
<evidence type="ECO:0000313" key="2">
    <source>
        <dbReference type="EMBL" id="SEF42001.1"/>
    </source>
</evidence>
<accession>A0A1H5RWW4</accession>
<sequence>MIIIISPAKTLDFETPPITREYTQPVFLDDSAKLISALKKLEPEQISQLMSISPKLGILNSNRYYAWNRPFTLKNSKQAMLAFKGDVYTGLDAGTMTTAELAFAQDHLRILSGLYGMLHPLDLIQPYRLEMGTQFKNPHGKNLYEFWGDRITQALSLDLKKQKDSILINLASNEYFQSIHAKNLEARIITPVFKDEKNGIYKIISFFAKKARGMMSRYIIRNKLTNPEAIKKFDVAGYQFDARSSNQDEWVFTRAESKAA</sequence>
<comment type="similarity">
    <text evidence="1">Belongs to the UPF0246 family.</text>
</comment>
<name>A0A1H5RWW4_9PROT</name>
<dbReference type="AlphaFoldDB" id="A0A1H5RWW4"/>
<dbReference type="NCBIfam" id="NF002542">
    <property type="entry name" value="PRK02101.1-3"/>
    <property type="match status" value="1"/>
</dbReference>
<dbReference type="EMBL" id="FNUX01000001">
    <property type="protein sequence ID" value="SEF42001.1"/>
    <property type="molecule type" value="Genomic_DNA"/>
</dbReference>
<dbReference type="InterPro" id="IPR005583">
    <property type="entry name" value="YaaA"/>
</dbReference>
<dbReference type="Pfam" id="PF03883">
    <property type="entry name" value="H2O2_YaaD"/>
    <property type="match status" value="1"/>
</dbReference>
<dbReference type="GO" id="GO:0033194">
    <property type="term" value="P:response to hydroperoxide"/>
    <property type="evidence" value="ECO:0007669"/>
    <property type="project" value="TreeGrafter"/>
</dbReference>
<reference evidence="2 3" key="1">
    <citation type="submission" date="2016-10" db="EMBL/GenBank/DDBJ databases">
        <authorList>
            <person name="de Groot N.N."/>
        </authorList>
    </citation>
    <scope>NUCLEOTIDE SEQUENCE [LARGE SCALE GENOMIC DNA]</scope>
    <source>
        <strain evidence="2 3">Nm13</strain>
    </source>
</reference>
<organism evidence="2 3">
    <name type="scientific">Nitrosomonas ureae</name>
    <dbReference type="NCBI Taxonomy" id="44577"/>
    <lineage>
        <taxon>Bacteria</taxon>
        <taxon>Pseudomonadati</taxon>
        <taxon>Pseudomonadota</taxon>
        <taxon>Betaproteobacteria</taxon>
        <taxon>Nitrosomonadales</taxon>
        <taxon>Nitrosomonadaceae</taxon>
        <taxon>Nitrosomonas</taxon>
    </lineage>
</organism>
<gene>
    <name evidence="2" type="ORF">SAMN05216334_101246</name>
</gene>
<dbReference type="OrthoDB" id="9777133at2"/>
<dbReference type="Proteomes" id="UP000236753">
    <property type="component" value="Unassembled WGS sequence"/>
</dbReference>
<protein>
    <recommendedName>
        <fullName evidence="1">UPF0246 protein SAMN05216334_101246</fullName>
    </recommendedName>
</protein>
<evidence type="ECO:0000313" key="3">
    <source>
        <dbReference type="Proteomes" id="UP000236753"/>
    </source>
</evidence>
<evidence type="ECO:0000256" key="1">
    <source>
        <dbReference type="HAMAP-Rule" id="MF_00652"/>
    </source>
</evidence>
<dbReference type="GO" id="GO:0005829">
    <property type="term" value="C:cytosol"/>
    <property type="evidence" value="ECO:0007669"/>
    <property type="project" value="TreeGrafter"/>
</dbReference>
<proteinExistence type="inferred from homology"/>
<dbReference type="PANTHER" id="PTHR30283">
    <property type="entry name" value="PEROXIDE STRESS RESPONSE PROTEIN YAAA"/>
    <property type="match status" value="1"/>
</dbReference>
<dbReference type="RefSeq" id="WP_103965228.1">
    <property type="nucleotide sequence ID" value="NZ_FNUX01000001.1"/>
</dbReference>
<dbReference type="NCBIfam" id="NF002541">
    <property type="entry name" value="PRK02101.1-1"/>
    <property type="match status" value="1"/>
</dbReference>
<dbReference type="HAMAP" id="MF_00652">
    <property type="entry name" value="UPF0246"/>
    <property type="match status" value="1"/>
</dbReference>